<dbReference type="EMBL" id="CP096205">
    <property type="protein sequence ID" value="UPQ80210.1"/>
    <property type="molecule type" value="Genomic_DNA"/>
</dbReference>
<gene>
    <name evidence="4" type="ORF">M0M57_05085</name>
</gene>
<protein>
    <submittedName>
        <fullName evidence="4">Heavy-metal-associated domain-containing protein</fullName>
    </submittedName>
</protein>
<feature type="compositionally biased region" description="Basic and acidic residues" evidence="1">
    <location>
        <begin position="139"/>
        <end position="173"/>
    </location>
</feature>
<dbReference type="SUPFAM" id="SSF55008">
    <property type="entry name" value="HMA, heavy metal-associated domain"/>
    <property type="match status" value="1"/>
</dbReference>
<evidence type="ECO:0000259" key="3">
    <source>
        <dbReference type="PROSITE" id="PS50846"/>
    </source>
</evidence>
<evidence type="ECO:0000256" key="1">
    <source>
        <dbReference type="SAM" id="MobiDB-lite"/>
    </source>
</evidence>
<dbReference type="PROSITE" id="PS51257">
    <property type="entry name" value="PROKAR_LIPOPROTEIN"/>
    <property type="match status" value="1"/>
</dbReference>
<organism evidence="4 5">
    <name type="scientific">Flavobacterium azooxidireducens</name>
    <dbReference type="NCBI Taxonomy" id="1871076"/>
    <lineage>
        <taxon>Bacteria</taxon>
        <taxon>Pseudomonadati</taxon>
        <taxon>Bacteroidota</taxon>
        <taxon>Flavobacteriia</taxon>
        <taxon>Flavobacteriales</taxon>
        <taxon>Flavobacteriaceae</taxon>
        <taxon>Flavobacterium</taxon>
    </lineage>
</organism>
<feature type="chain" id="PRO_5047508555" evidence="2">
    <location>
        <begin position="25"/>
        <end position="173"/>
    </location>
</feature>
<dbReference type="InterPro" id="IPR036163">
    <property type="entry name" value="HMA_dom_sf"/>
</dbReference>
<dbReference type="Pfam" id="PF00403">
    <property type="entry name" value="HMA"/>
    <property type="match status" value="1"/>
</dbReference>
<keyword evidence="2" id="KW-0732">Signal</keyword>
<name>A0ABY4KHB2_9FLAO</name>
<reference evidence="4" key="1">
    <citation type="submission" date="2022-04" db="EMBL/GenBank/DDBJ databases">
        <title>Consumption of N2O by Flavobacterium azooxidireducens sp. nov. isolated from Decomposing Leaf Litter of Phragmites australis (Cav.).</title>
        <authorList>
            <person name="Behrendt U."/>
            <person name="Spanner T."/>
            <person name="Augustin J."/>
            <person name="Horn M.A."/>
            <person name="Kolb S."/>
            <person name="Ulrich A."/>
        </authorList>
    </citation>
    <scope>NUCLEOTIDE SEQUENCE</scope>
    <source>
        <strain evidence="4">IGB 4-14</strain>
    </source>
</reference>
<feature type="signal peptide" evidence="2">
    <location>
        <begin position="1"/>
        <end position="24"/>
    </location>
</feature>
<accession>A0ABY4KHB2</accession>
<evidence type="ECO:0000313" key="5">
    <source>
        <dbReference type="Proteomes" id="UP000830583"/>
    </source>
</evidence>
<dbReference type="InterPro" id="IPR006121">
    <property type="entry name" value="HMA_dom"/>
</dbReference>
<dbReference type="RefSeq" id="WP_248435973.1">
    <property type="nucleotide sequence ID" value="NZ_CP096205.1"/>
</dbReference>
<proteinExistence type="predicted"/>
<dbReference type="Gene3D" id="3.30.70.100">
    <property type="match status" value="1"/>
</dbReference>
<evidence type="ECO:0000256" key="2">
    <source>
        <dbReference type="SAM" id="SignalP"/>
    </source>
</evidence>
<dbReference type="PROSITE" id="PS50846">
    <property type="entry name" value="HMA_2"/>
    <property type="match status" value="1"/>
</dbReference>
<evidence type="ECO:0000313" key="4">
    <source>
        <dbReference type="EMBL" id="UPQ80210.1"/>
    </source>
</evidence>
<sequence>MKFTQTIAAIALTTLMMVSCKKEATENTENATATTEHTQDQPAQLATASFTVEGMHCEVGCAGHLEKKLAKLDGVQKAEIDFEAKKATIEYDTNVLSPEILVQTVENAADGKTYKVSDVVNTADKAMFFNKDKKKKKAKKEEEKKAAAASEEKKSCSSGEKKACCASKKAETL</sequence>
<feature type="region of interest" description="Disordered" evidence="1">
    <location>
        <begin position="132"/>
        <end position="173"/>
    </location>
</feature>
<keyword evidence="5" id="KW-1185">Reference proteome</keyword>
<feature type="domain" description="HMA" evidence="3">
    <location>
        <begin position="46"/>
        <end position="113"/>
    </location>
</feature>
<dbReference type="CDD" id="cd00371">
    <property type="entry name" value="HMA"/>
    <property type="match status" value="1"/>
</dbReference>
<dbReference type="Proteomes" id="UP000830583">
    <property type="component" value="Chromosome"/>
</dbReference>